<dbReference type="InterPro" id="IPR023198">
    <property type="entry name" value="PGP-like_dom2"/>
</dbReference>
<dbReference type="InterPro" id="IPR023214">
    <property type="entry name" value="HAD_sf"/>
</dbReference>
<accession>A0A377KJ58</accession>
<evidence type="ECO:0000313" key="2">
    <source>
        <dbReference type="Proteomes" id="UP000254070"/>
    </source>
</evidence>
<dbReference type="InterPro" id="IPR041492">
    <property type="entry name" value="HAD_2"/>
</dbReference>
<dbReference type="EMBL" id="UGIF01000002">
    <property type="protein sequence ID" value="STP29209.1"/>
    <property type="molecule type" value="Genomic_DNA"/>
</dbReference>
<protein>
    <submittedName>
        <fullName evidence="1">Hydrolase, haloacid dehalogenase family</fullName>
    </submittedName>
</protein>
<evidence type="ECO:0000313" key="1">
    <source>
        <dbReference type="EMBL" id="STP29209.1"/>
    </source>
</evidence>
<dbReference type="Gene3D" id="3.40.50.1000">
    <property type="entry name" value="HAD superfamily/HAD-like"/>
    <property type="match status" value="1"/>
</dbReference>
<sequence length="96" mass="11499">MFDSYIWDFDGTLFDTYPIMLDSMMKALEDRQVVADPKAVYRLLKEKSSKALTEKYHLDFREFSDDFHQYETLDTRQPVTFDHVYDNIDAIETTRI</sequence>
<gene>
    <name evidence="1" type="ORF">NCTC8129_01400</name>
</gene>
<dbReference type="Pfam" id="PF13419">
    <property type="entry name" value="HAD_2"/>
    <property type="match status" value="1"/>
</dbReference>
<dbReference type="AlphaFoldDB" id="A0A377KJ58"/>
<organism evidence="1 2">
    <name type="scientific">Enterococcus durans</name>
    <dbReference type="NCBI Taxonomy" id="53345"/>
    <lineage>
        <taxon>Bacteria</taxon>
        <taxon>Bacillati</taxon>
        <taxon>Bacillota</taxon>
        <taxon>Bacilli</taxon>
        <taxon>Lactobacillales</taxon>
        <taxon>Enterococcaceae</taxon>
        <taxon>Enterococcus</taxon>
    </lineage>
</organism>
<dbReference type="SUPFAM" id="SSF56784">
    <property type="entry name" value="HAD-like"/>
    <property type="match status" value="1"/>
</dbReference>
<reference evidence="1 2" key="1">
    <citation type="submission" date="2018-06" db="EMBL/GenBank/DDBJ databases">
        <authorList>
            <consortium name="Pathogen Informatics"/>
            <person name="Doyle S."/>
        </authorList>
    </citation>
    <scope>NUCLEOTIDE SEQUENCE [LARGE SCALE GENOMIC DNA]</scope>
    <source>
        <strain evidence="1 2">NCTC8129</strain>
    </source>
</reference>
<dbReference type="GO" id="GO:0016787">
    <property type="term" value="F:hydrolase activity"/>
    <property type="evidence" value="ECO:0007669"/>
    <property type="project" value="UniProtKB-KW"/>
</dbReference>
<dbReference type="InterPro" id="IPR036412">
    <property type="entry name" value="HAD-like_sf"/>
</dbReference>
<dbReference type="Gene3D" id="1.10.150.240">
    <property type="entry name" value="Putative phosphatase, domain 2"/>
    <property type="match status" value="1"/>
</dbReference>
<proteinExistence type="predicted"/>
<dbReference type="RefSeq" id="WP_115235108.1">
    <property type="nucleotide sequence ID" value="NZ_CABGIZ010000021.1"/>
</dbReference>
<keyword evidence="1" id="KW-0378">Hydrolase</keyword>
<name>A0A377KJ58_9ENTE</name>
<dbReference type="Proteomes" id="UP000254070">
    <property type="component" value="Unassembled WGS sequence"/>
</dbReference>